<dbReference type="InterPro" id="IPR036052">
    <property type="entry name" value="TrpB-like_PALP_sf"/>
</dbReference>
<proteinExistence type="inferred from homology"/>
<dbReference type="RefSeq" id="WP_037197647.1">
    <property type="nucleotide sequence ID" value="NZ_FMAF01000014.1"/>
</dbReference>
<dbReference type="GO" id="GO:0004794">
    <property type="term" value="F:threonine deaminase activity"/>
    <property type="evidence" value="ECO:0007669"/>
    <property type="project" value="TreeGrafter"/>
</dbReference>
<dbReference type="EMBL" id="FMAF01000014">
    <property type="protein sequence ID" value="SCB41697.1"/>
    <property type="molecule type" value="Genomic_DNA"/>
</dbReference>
<reference evidence="6 7" key="1">
    <citation type="submission" date="2016-08" db="EMBL/GenBank/DDBJ databases">
        <authorList>
            <person name="Seilhamer J.J."/>
        </authorList>
    </citation>
    <scope>NUCLEOTIDE SEQUENCE [LARGE SCALE GENOMIC DNA]</scope>
    <source>
        <strain evidence="6 7">P1-7</strain>
    </source>
</reference>
<dbReference type="PROSITE" id="PS00165">
    <property type="entry name" value="DEHYDRATASE_SER_THR"/>
    <property type="match status" value="1"/>
</dbReference>
<evidence type="ECO:0000256" key="4">
    <source>
        <dbReference type="ARBA" id="ARBA00023239"/>
    </source>
</evidence>
<evidence type="ECO:0000313" key="6">
    <source>
        <dbReference type="EMBL" id="SCB41697.1"/>
    </source>
</evidence>
<organism evidence="6 7">
    <name type="scientific">Rhizobium lusitanum</name>
    <dbReference type="NCBI Taxonomy" id="293958"/>
    <lineage>
        <taxon>Bacteria</taxon>
        <taxon>Pseudomonadati</taxon>
        <taxon>Pseudomonadota</taxon>
        <taxon>Alphaproteobacteria</taxon>
        <taxon>Hyphomicrobiales</taxon>
        <taxon>Rhizobiaceae</taxon>
        <taxon>Rhizobium/Agrobacterium group</taxon>
        <taxon>Rhizobium</taxon>
    </lineage>
</organism>
<dbReference type="GO" id="GO:0003941">
    <property type="term" value="F:L-serine ammonia-lyase activity"/>
    <property type="evidence" value="ECO:0007669"/>
    <property type="project" value="TreeGrafter"/>
</dbReference>
<keyword evidence="4" id="KW-0456">Lyase</keyword>
<protein>
    <submittedName>
        <fullName evidence="6">Threonine dehydratase</fullName>
    </submittedName>
</protein>
<dbReference type="Proteomes" id="UP000199205">
    <property type="component" value="Unassembled WGS sequence"/>
</dbReference>
<dbReference type="Pfam" id="PF00291">
    <property type="entry name" value="PALP"/>
    <property type="match status" value="1"/>
</dbReference>
<dbReference type="FunFam" id="3.40.50.1100:FF:000005">
    <property type="entry name" value="Threonine dehydratase catabolic"/>
    <property type="match status" value="1"/>
</dbReference>
<dbReference type="PANTHER" id="PTHR48078:SF6">
    <property type="entry name" value="L-THREONINE DEHYDRATASE CATABOLIC TDCB"/>
    <property type="match status" value="1"/>
</dbReference>
<evidence type="ECO:0000259" key="5">
    <source>
        <dbReference type="Pfam" id="PF00291"/>
    </source>
</evidence>
<name>A0A1C3WNV5_9HYPH</name>
<dbReference type="GO" id="GO:0030170">
    <property type="term" value="F:pyridoxal phosphate binding"/>
    <property type="evidence" value="ECO:0007669"/>
    <property type="project" value="InterPro"/>
</dbReference>
<dbReference type="InterPro" id="IPR050147">
    <property type="entry name" value="Ser/Thr_Dehydratase"/>
</dbReference>
<sequence length="312" mass="33052">MSYEDIKAAALRIAPFVRRTPTIKLEHCAGFDLRNDFHLKLECLQVSGSFKIRGAANRVRSLPPERIQRGLVAASGGNHGLATAYMAHQSGVPATIFLPSNASPIKEEKLRRWGAEVRRAGNVWDEAQEAALAFAERQGAFCMHPFADEAIVSGQGTVALEMVEQLPEADLYIVAIGGGGLIAGMSQVIKTVNPKARIIGVEPVGSPTLRACFDAGRVVRLAEVTTRVATMACGRTDEGIYEIARRNVDDIVLVDDDAMQRAAALLWFEFGIAADLSGAASLAAVMSGALVPPPGARIAGLVCGSGVDGFNA</sequence>
<dbReference type="GO" id="GO:0006567">
    <property type="term" value="P:L-threonine catabolic process"/>
    <property type="evidence" value="ECO:0007669"/>
    <property type="project" value="TreeGrafter"/>
</dbReference>
<evidence type="ECO:0000256" key="2">
    <source>
        <dbReference type="ARBA" id="ARBA00010869"/>
    </source>
</evidence>
<dbReference type="Gene3D" id="3.40.50.1100">
    <property type="match status" value="2"/>
</dbReference>
<gene>
    <name evidence="6" type="ORF">GA0061101_11456</name>
</gene>
<dbReference type="PANTHER" id="PTHR48078">
    <property type="entry name" value="THREONINE DEHYDRATASE, MITOCHONDRIAL-RELATED"/>
    <property type="match status" value="1"/>
</dbReference>
<dbReference type="InterPro" id="IPR001926">
    <property type="entry name" value="TrpB-like_PALP"/>
</dbReference>
<dbReference type="AlphaFoldDB" id="A0A1C3WNV5"/>
<dbReference type="SUPFAM" id="SSF53686">
    <property type="entry name" value="Tryptophan synthase beta subunit-like PLP-dependent enzymes"/>
    <property type="match status" value="1"/>
</dbReference>
<comment type="cofactor">
    <cofactor evidence="1">
        <name>pyridoxal 5'-phosphate</name>
        <dbReference type="ChEBI" id="CHEBI:597326"/>
    </cofactor>
</comment>
<evidence type="ECO:0000313" key="7">
    <source>
        <dbReference type="Proteomes" id="UP000199205"/>
    </source>
</evidence>
<dbReference type="OrthoDB" id="9811476at2"/>
<dbReference type="GO" id="GO:0006565">
    <property type="term" value="P:L-serine catabolic process"/>
    <property type="evidence" value="ECO:0007669"/>
    <property type="project" value="TreeGrafter"/>
</dbReference>
<dbReference type="InterPro" id="IPR000634">
    <property type="entry name" value="Ser/Thr_deHydtase_PyrdxlP-BS"/>
</dbReference>
<keyword evidence="3" id="KW-0663">Pyridoxal phosphate</keyword>
<evidence type="ECO:0000256" key="1">
    <source>
        <dbReference type="ARBA" id="ARBA00001933"/>
    </source>
</evidence>
<evidence type="ECO:0000256" key="3">
    <source>
        <dbReference type="ARBA" id="ARBA00022898"/>
    </source>
</evidence>
<dbReference type="GO" id="GO:0009097">
    <property type="term" value="P:isoleucine biosynthetic process"/>
    <property type="evidence" value="ECO:0007669"/>
    <property type="project" value="TreeGrafter"/>
</dbReference>
<accession>A0A1C3WNV5</accession>
<feature type="domain" description="Tryptophan synthase beta chain-like PALP" evidence="5">
    <location>
        <begin position="14"/>
        <end position="304"/>
    </location>
</feature>
<comment type="similarity">
    <text evidence="2">Belongs to the serine/threonine dehydratase family.</text>
</comment>